<dbReference type="RefSeq" id="WP_090566229.1">
    <property type="nucleotide sequence ID" value="NZ_FMXZ01000011.1"/>
</dbReference>
<dbReference type="InterPro" id="IPR023389">
    <property type="entry name" value="DOPA-like_sf"/>
</dbReference>
<evidence type="ECO:0000313" key="2">
    <source>
        <dbReference type="Proteomes" id="UP000198925"/>
    </source>
</evidence>
<keyword evidence="1" id="KW-0560">Oxidoreductase</keyword>
<keyword evidence="1" id="KW-0223">Dioxygenase</keyword>
<gene>
    <name evidence="1" type="ORF">SAMN04487779_1012110</name>
</gene>
<dbReference type="Proteomes" id="UP000198925">
    <property type="component" value="Unassembled WGS sequence"/>
</dbReference>
<dbReference type="AlphaFoldDB" id="A0A1G6XP83"/>
<dbReference type="GO" id="GO:0051213">
    <property type="term" value="F:dioxygenase activity"/>
    <property type="evidence" value="ECO:0007669"/>
    <property type="project" value="UniProtKB-KW"/>
</dbReference>
<dbReference type="PIRSF" id="PIRSF028139">
    <property type="entry name" value="DOPA-diox_rel_Mll2280"/>
    <property type="match status" value="1"/>
</dbReference>
<organism evidence="1 2">
    <name type="scientific">Belnapia rosea</name>
    <dbReference type="NCBI Taxonomy" id="938405"/>
    <lineage>
        <taxon>Bacteria</taxon>
        <taxon>Pseudomonadati</taxon>
        <taxon>Pseudomonadota</taxon>
        <taxon>Alphaproteobacteria</taxon>
        <taxon>Acetobacterales</taxon>
        <taxon>Roseomonadaceae</taxon>
        <taxon>Belnapia</taxon>
    </lineage>
</organism>
<dbReference type="EMBL" id="FMZX01000012">
    <property type="protein sequence ID" value="SDD79245.1"/>
    <property type="molecule type" value="Genomic_DNA"/>
</dbReference>
<dbReference type="Pfam" id="PF08883">
    <property type="entry name" value="DOPA_dioxygen"/>
    <property type="match status" value="1"/>
</dbReference>
<dbReference type="OrthoDB" id="572228at2"/>
<dbReference type="InterPro" id="IPR014980">
    <property type="entry name" value="DOPA_dioxygen"/>
</dbReference>
<accession>A0A1G6XP83</accession>
<name>A0A1G6XP83_9PROT</name>
<dbReference type="PANTHER" id="PTHR36423">
    <property type="entry name" value="AFR070WP"/>
    <property type="match status" value="1"/>
</dbReference>
<proteinExistence type="predicted"/>
<keyword evidence="2" id="KW-1185">Reference proteome</keyword>
<dbReference type="STRING" id="938405.SAMN02927895_03607"/>
<reference evidence="1 2" key="1">
    <citation type="submission" date="2016-10" db="EMBL/GenBank/DDBJ databases">
        <authorList>
            <person name="de Groot N.N."/>
        </authorList>
    </citation>
    <scope>NUCLEOTIDE SEQUENCE [LARGE SCALE GENOMIC DNA]</scope>
    <source>
        <strain evidence="1 2">CPCC 100156</strain>
    </source>
</reference>
<sequence length="113" mass="12418">MTEAITGWHAHIYYDPASTRSMAAALREAIGARFPDALLGRWHDVPVGPHPCAMYQVAFPPSLFPSLVPFLALHRAGLVVLVHPETGRARADHAEHALWMGQVLPLRLDVLPV</sequence>
<protein>
    <submittedName>
        <fullName evidence="1">DOPA 4,5-dioxygenase</fullName>
    </submittedName>
</protein>
<dbReference type="Gene3D" id="3.30.70.1240">
    <property type="entry name" value="DOPA-like domains"/>
    <property type="match status" value="1"/>
</dbReference>
<dbReference type="PANTHER" id="PTHR36423:SF2">
    <property type="entry name" value="AFR070WP"/>
    <property type="match status" value="1"/>
</dbReference>
<evidence type="ECO:0000313" key="1">
    <source>
        <dbReference type="EMBL" id="SDD79245.1"/>
    </source>
</evidence>
<dbReference type="SUPFAM" id="SSF143410">
    <property type="entry name" value="DOPA-like"/>
    <property type="match status" value="1"/>
</dbReference>